<feature type="compositionally biased region" description="Polar residues" evidence="1">
    <location>
        <begin position="64"/>
        <end position="88"/>
    </location>
</feature>
<proteinExistence type="predicted"/>
<accession>A0A1P8WRC7</accession>
<gene>
    <name evidence="2" type="ORF">Fuma_06288</name>
</gene>
<dbReference type="AlphaFoldDB" id="A0A1P8WRC7"/>
<sequence length="179" mass="19623">MRRRVLTAEISKRAASTPFTGRLRRKLCSMLSHPAICLFVKSCPGKATIRSTRSAWTIVSRISPSTATRSAHQQPTSQRTSHPCSSPISRIPKANPQQTEKTKTRQVSFLRPLVWPVSATNDGPQLAEVTTSAVERSTCVGSATKAGVVVEAKSLLHQHATCRNLSRAWYTQTASAKKR</sequence>
<protein>
    <submittedName>
        <fullName evidence="2">Uncharacterized protein</fullName>
    </submittedName>
</protein>
<keyword evidence="3" id="KW-1185">Reference proteome</keyword>
<evidence type="ECO:0000313" key="3">
    <source>
        <dbReference type="Proteomes" id="UP000187735"/>
    </source>
</evidence>
<evidence type="ECO:0000256" key="1">
    <source>
        <dbReference type="SAM" id="MobiDB-lite"/>
    </source>
</evidence>
<feature type="region of interest" description="Disordered" evidence="1">
    <location>
        <begin position="64"/>
        <end position="105"/>
    </location>
</feature>
<name>A0A1P8WRC7_9PLAN</name>
<evidence type="ECO:0000313" key="2">
    <source>
        <dbReference type="EMBL" id="APZ96616.1"/>
    </source>
</evidence>
<dbReference type="Proteomes" id="UP000187735">
    <property type="component" value="Chromosome"/>
</dbReference>
<reference evidence="2 3" key="1">
    <citation type="journal article" date="2016" name="Front. Microbiol.">
        <title>Fuerstia marisgermanicae gen. nov., sp. nov., an Unusual Member of the Phylum Planctomycetes from the German Wadden Sea.</title>
        <authorList>
            <person name="Kohn T."/>
            <person name="Heuer A."/>
            <person name="Jogler M."/>
            <person name="Vollmers J."/>
            <person name="Boedeker C."/>
            <person name="Bunk B."/>
            <person name="Rast P."/>
            <person name="Borchert D."/>
            <person name="Glockner I."/>
            <person name="Freese H.M."/>
            <person name="Klenk H.P."/>
            <person name="Overmann J."/>
            <person name="Kaster A.K."/>
            <person name="Rohde M."/>
            <person name="Wiegand S."/>
            <person name="Jogler C."/>
        </authorList>
    </citation>
    <scope>NUCLEOTIDE SEQUENCE [LARGE SCALE GENOMIC DNA]</scope>
    <source>
        <strain evidence="2 3">NH11</strain>
    </source>
</reference>
<organism evidence="2 3">
    <name type="scientific">Fuerstiella marisgermanici</name>
    <dbReference type="NCBI Taxonomy" id="1891926"/>
    <lineage>
        <taxon>Bacteria</taxon>
        <taxon>Pseudomonadati</taxon>
        <taxon>Planctomycetota</taxon>
        <taxon>Planctomycetia</taxon>
        <taxon>Planctomycetales</taxon>
        <taxon>Planctomycetaceae</taxon>
        <taxon>Fuerstiella</taxon>
    </lineage>
</organism>
<dbReference type="KEGG" id="fmr:Fuma_06288"/>
<dbReference type="EMBL" id="CP017641">
    <property type="protein sequence ID" value="APZ96616.1"/>
    <property type="molecule type" value="Genomic_DNA"/>
</dbReference>